<dbReference type="EMBL" id="JAIQCJ010000020">
    <property type="protein sequence ID" value="KAJ8798802.1"/>
    <property type="molecule type" value="Genomic_DNA"/>
</dbReference>
<evidence type="ECO:0000313" key="2">
    <source>
        <dbReference type="Proteomes" id="UP001159641"/>
    </source>
</evidence>
<reference evidence="1 2" key="1">
    <citation type="submission" date="2022-11" db="EMBL/GenBank/DDBJ databases">
        <title>Whole genome sequence of Eschrichtius robustus ER-17-0199.</title>
        <authorList>
            <person name="Bruniche-Olsen A."/>
            <person name="Black A.N."/>
            <person name="Fields C.J."/>
            <person name="Walden K."/>
            <person name="Dewoody J.A."/>
        </authorList>
    </citation>
    <scope>NUCLEOTIDE SEQUENCE [LARGE SCALE GENOMIC DNA]</scope>
    <source>
        <strain evidence="1">ER-17-0199</strain>
        <tissue evidence="1">Blubber</tissue>
    </source>
</reference>
<gene>
    <name evidence="1" type="ORF">J1605_016605</name>
</gene>
<dbReference type="AlphaFoldDB" id="A0AB34I5Z0"/>
<evidence type="ECO:0000313" key="1">
    <source>
        <dbReference type="EMBL" id="KAJ8798802.1"/>
    </source>
</evidence>
<proteinExistence type="predicted"/>
<name>A0AB34I5Z0_ESCRO</name>
<protein>
    <submittedName>
        <fullName evidence="1">Uncharacterized protein</fullName>
    </submittedName>
</protein>
<accession>A0AB34I5Z0</accession>
<sequence>MSSTNYCDYDQNRNNNSNRHFNTCHLENNSIAHHLNNKNNQDWYHKYSNNTHVNNTTKNTRPHVFNQFLYRKKIDRSQRGLDILEYHWSIDPHHRPQLHTRSFQHLTHHHKYHPIFPFTCPNHRASLHFDRKH</sequence>
<keyword evidence="2" id="KW-1185">Reference proteome</keyword>
<organism evidence="1 2">
    <name type="scientific">Eschrichtius robustus</name>
    <name type="common">California gray whale</name>
    <name type="synonym">Eschrichtius gibbosus</name>
    <dbReference type="NCBI Taxonomy" id="9764"/>
    <lineage>
        <taxon>Eukaryota</taxon>
        <taxon>Metazoa</taxon>
        <taxon>Chordata</taxon>
        <taxon>Craniata</taxon>
        <taxon>Vertebrata</taxon>
        <taxon>Euteleostomi</taxon>
        <taxon>Mammalia</taxon>
        <taxon>Eutheria</taxon>
        <taxon>Laurasiatheria</taxon>
        <taxon>Artiodactyla</taxon>
        <taxon>Whippomorpha</taxon>
        <taxon>Cetacea</taxon>
        <taxon>Mysticeti</taxon>
        <taxon>Eschrichtiidae</taxon>
        <taxon>Eschrichtius</taxon>
    </lineage>
</organism>
<comment type="caution">
    <text evidence="1">The sequence shown here is derived from an EMBL/GenBank/DDBJ whole genome shotgun (WGS) entry which is preliminary data.</text>
</comment>
<dbReference type="Proteomes" id="UP001159641">
    <property type="component" value="Unassembled WGS sequence"/>
</dbReference>